<keyword evidence="1" id="KW-0812">Transmembrane</keyword>
<dbReference type="AlphaFoldDB" id="X1T4U5"/>
<evidence type="ECO:0000256" key="1">
    <source>
        <dbReference type="SAM" id="Phobius"/>
    </source>
</evidence>
<gene>
    <name evidence="2" type="ORF">S12H4_12824</name>
</gene>
<keyword evidence="1" id="KW-0472">Membrane</keyword>
<name>X1T4U5_9ZZZZ</name>
<sequence length="109" mass="12098">VLNLLIVGFMDAALFYQGTPAMKKASFGHKLLVTELFATAQWFGIIPAARIGNKFLTAAQLGLASFVFDFLGQIVTDIFWLKVPITIDDWIAMLIIMSAMYVSIYKVFG</sequence>
<organism evidence="2">
    <name type="scientific">marine sediment metagenome</name>
    <dbReference type="NCBI Taxonomy" id="412755"/>
    <lineage>
        <taxon>unclassified sequences</taxon>
        <taxon>metagenomes</taxon>
        <taxon>ecological metagenomes</taxon>
    </lineage>
</organism>
<reference evidence="2" key="1">
    <citation type="journal article" date="2014" name="Front. Microbiol.">
        <title>High frequency of phylogenetically diverse reductive dehalogenase-homologous genes in deep subseafloor sedimentary metagenomes.</title>
        <authorList>
            <person name="Kawai M."/>
            <person name="Futagami T."/>
            <person name="Toyoda A."/>
            <person name="Takaki Y."/>
            <person name="Nishi S."/>
            <person name="Hori S."/>
            <person name="Arai W."/>
            <person name="Tsubouchi T."/>
            <person name="Morono Y."/>
            <person name="Uchiyama I."/>
            <person name="Ito T."/>
            <person name="Fujiyama A."/>
            <person name="Inagaki F."/>
            <person name="Takami H."/>
        </authorList>
    </citation>
    <scope>NUCLEOTIDE SEQUENCE</scope>
    <source>
        <strain evidence="2">Expedition CK06-06</strain>
    </source>
</reference>
<feature type="non-terminal residue" evidence="2">
    <location>
        <position position="1"/>
    </location>
</feature>
<proteinExistence type="predicted"/>
<accession>X1T4U5</accession>
<feature type="transmembrane region" description="Helical" evidence="1">
    <location>
        <begin position="90"/>
        <end position="108"/>
    </location>
</feature>
<keyword evidence="1" id="KW-1133">Transmembrane helix</keyword>
<feature type="transmembrane region" description="Helical" evidence="1">
    <location>
        <begin position="55"/>
        <end position="75"/>
    </location>
</feature>
<evidence type="ECO:0000313" key="2">
    <source>
        <dbReference type="EMBL" id="GAI86411.1"/>
    </source>
</evidence>
<dbReference type="EMBL" id="BARW01006116">
    <property type="protein sequence ID" value="GAI86411.1"/>
    <property type="molecule type" value="Genomic_DNA"/>
</dbReference>
<comment type="caution">
    <text evidence="2">The sequence shown here is derived from an EMBL/GenBank/DDBJ whole genome shotgun (WGS) entry which is preliminary data.</text>
</comment>
<protein>
    <submittedName>
        <fullName evidence="2">Uncharacterized protein</fullName>
    </submittedName>
</protein>